<organism evidence="2 3">
    <name type="scientific">Agarivorans gilvus</name>
    <dbReference type="NCBI Taxonomy" id="680279"/>
    <lineage>
        <taxon>Bacteria</taxon>
        <taxon>Pseudomonadati</taxon>
        <taxon>Pseudomonadota</taxon>
        <taxon>Gammaproteobacteria</taxon>
        <taxon>Alteromonadales</taxon>
        <taxon>Alteromonadaceae</taxon>
        <taxon>Agarivorans</taxon>
    </lineage>
</organism>
<gene>
    <name evidence="2" type="ORF">GCM10007414_27320</name>
</gene>
<dbReference type="Proteomes" id="UP000651977">
    <property type="component" value="Unassembled WGS sequence"/>
</dbReference>
<comment type="caution">
    <text evidence="2">The sequence shown here is derived from an EMBL/GenBank/DDBJ whole genome shotgun (WGS) entry which is preliminary data.</text>
</comment>
<sequence>MIVCLSIYDSLSKNLYLIEIMDITEILDVKKMLTATLTLCGGIVVISVWNRVRFYFNYKTLKVLDKRYIDNHYEDFIRNNGYASEMSGRRLHLRQQITSVDKDLLKSIENNLRKGKHLFFKNKTLAERTSENIKIYLELHEKAESVLHEDSDSNAQVLSSLSRQMLELCMANFFFLNRLNKRLTETWDITDKEFISSLYARYNKEQNMTKLPTILNRHNLLFRD</sequence>
<evidence type="ECO:0000313" key="2">
    <source>
        <dbReference type="EMBL" id="GGB12479.1"/>
    </source>
</evidence>
<proteinExistence type="predicted"/>
<feature type="transmembrane region" description="Helical" evidence="1">
    <location>
        <begin position="32"/>
        <end position="52"/>
    </location>
</feature>
<reference evidence="3" key="1">
    <citation type="journal article" date="2019" name="Int. J. Syst. Evol. Microbiol.">
        <title>The Global Catalogue of Microorganisms (GCM) 10K type strain sequencing project: providing services to taxonomists for standard genome sequencing and annotation.</title>
        <authorList>
            <consortium name="The Broad Institute Genomics Platform"/>
            <consortium name="The Broad Institute Genome Sequencing Center for Infectious Disease"/>
            <person name="Wu L."/>
            <person name="Ma J."/>
        </authorList>
    </citation>
    <scope>NUCLEOTIDE SEQUENCE [LARGE SCALE GENOMIC DNA]</scope>
    <source>
        <strain evidence="3">CGMCC 1.10131</strain>
    </source>
</reference>
<evidence type="ECO:0000256" key="1">
    <source>
        <dbReference type="SAM" id="Phobius"/>
    </source>
</evidence>
<keyword evidence="1" id="KW-0812">Transmembrane</keyword>
<name>A0ABQ1I4K2_9ALTE</name>
<evidence type="ECO:0000313" key="3">
    <source>
        <dbReference type="Proteomes" id="UP000651977"/>
    </source>
</evidence>
<keyword evidence="1" id="KW-0472">Membrane</keyword>
<keyword evidence="1" id="KW-1133">Transmembrane helix</keyword>
<dbReference type="EMBL" id="BMDY01000017">
    <property type="protein sequence ID" value="GGB12479.1"/>
    <property type="molecule type" value="Genomic_DNA"/>
</dbReference>
<keyword evidence="3" id="KW-1185">Reference proteome</keyword>
<accession>A0ABQ1I4K2</accession>
<protein>
    <submittedName>
        <fullName evidence="2">Uncharacterized protein</fullName>
    </submittedName>
</protein>